<feature type="chain" id="PRO_5040918206" description="Disintegrin and metalloproteinase domain-containing protein B" evidence="7">
    <location>
        <begin position="27"/>
        <end position="883"/>
    </location>
</feature>
<dbReference type="SMART" id="SM00050">
    <property type="entry name" value="DISIN"/>
    <property type="match status" value="1"/>
</dbReference>
<keyword evidence="1" id="KW-1015">Disulfide bond</keyword>
<protein>
    <recommendedName>
        <fullName evidence="3">Disintegrin and metalloproteinase domain-containing protein B</fullName>
    </recommendedName>
</protein>
<dbReference type="GO" id="GO:0006508">
    <property type="term" value="P:proteolysis"/>
    <property type="evidence" value="ECO:0007669"/>
    <property type="project" value="InterPro"/>
</dbReference>
<evidence type="ECO:0000256" key="1">
    <source>
        <dbReference type="ARBA" id="ARBA00023157"/>
    </source>
</evidence>
<dbReference type="Pfam" id="PF01562">
    <property type="entry name" value="Pep_M12B_propep"/>
    <property type="match status" value="1"/>
</dbReference>
<dbReference type="InterPro" id="IPR036436">
    <property type="entry name" value="Disintegrin_dom_sf"/>
</dbReference>
<evidence type="ECO:0000256" key="5">
    <source>
        <dbReference type="SAM" id="MobiDB-lite"/>
    </source>
</evidence>
<evidence type="ECO:0000256" key="7">
    <source>
        <dbReference type="SAM" id="SignalP"/>
    </source>
</evidence>
<feature type="binding site" evidence="4">
    <location>
        <position position="484"/>
    </location>
    <ligand>
        <name>Zn(2+)</name>
        <dbReference type="ChEBI" id="CHEBI:29105"/>
        <note>catalytic</note>
    </ligand>
</feature>
<dbReference type="GO" id="GO:0046872">
    <property type="term" value="F:metal ion binding"/>
    <property type="evidence" value="ECO:0007669"/>
    <property type="project" value="UniProtKB-KW"/>
</dbReference>
<dbReference type="InterPro" id="IPR024079">
    <property type="entry name" value="MetalloPept_cat_dom_sf"/>
</dbReference>
<dbReference type="FunFam" id="4.10.70.10:FF:000003">
    <property type="entry name" value="Disintegrin and metalloproteinase domain-containing protein 17"/>
    <property type="match status" value="1"/>
</dbReference>
<feature type="domain" description="Peptidase M12B" evidence="9">
    <location>
        <begin position="330"/>
        <end position="537"/>
    </location>
</feature>
<keyword evidence="4" id="KW-0862">Zinc</keyword>
<comment type="caution">
    <text evidence="10">The sequence shown here is derived from an EMBL/GenBank/DDBJ whole genome shotgun (WGS) entry which is preliminary data.</text>
</comment>
<dbReference type="SUPFAM" id="SSF57552">
    <property type="entry name" value="Blood coagulation inhibitor (disintegrin)"/>
    <property type="match status" value="1"/>
</dbReference>
<accession>A0A9W8DXE3</accession>
<dbReference type="Gene3D" id="3.40.1620.60">
    <property type="match status" value="1"/>
</dbReference>
<organism evidence="10 11">
    <name type="scientific">Mycoemilia scoparia</name>
    <dbReference type="NCBI Taxonomy" id="417184"/>
    <lineage>
        <taxon>Eukaryota</taxon>
        <taxon>Fungi</taxon>
        <taxon>Fungi incertae sedis</taxon>
        <taxon>Zoopagomycota</taxon>
        <taxon>Kickxellomycotina</taxon>
        <taxon>Kickxellomycetes</taxon>
        <taxon>Kickxellales</taxon>
        <taxon>Kickxellaceae</taxon>
        <taxon>Mycoemilia</taxon>
    </lineage>
</organism>
<dbReference type="PROSITE" id="PS50214">
    <property type="entry name" value="DISINTEGRIN_2"/>
    <property type="match status" value="1"/>
</dbReference>
<dbReference type="PROSITE" id="PS50215">
    <property type="entry name" value="ADAM_MEPRO"/>
    <property type="match status" value="1"/>
</dbReference>
<dbReference type="InterPro" id="IPR002870">
    <property type="entry name" value="Peptidase_M12B_N"/>
</dbReference>
<evidence type="ECO:0000259" key="8">
    <source>
        <dbReference type="PROSITE" id="PS50214"/>
    </source>
</evidence>
<dbReference type="InterPro" id="IPR001590">
    <property type="entry name" value="Peptidase_M12B"/>
</dbReference>
<feature type="domain" description="Disintegrin" evidence="8">
    <location>
        <begin position="561"/>
        <end position="650"/>
    </location>
</feature>
<feature type="region of interest" description="Disordered" evidence="5">
    <location>
        <begin position="836"/>
        <end position="883"/>
    </location>
</feature>
<comment type="function">
    <text evidence="2">Probable zinc protease.</text>
</comment>
<evidence type="ECO:0000256" key="4">
    <source>
        <dbReference type="PROSITE-ProRule" id="PRU00276"/>
    </source>
</evidence>
<evidence type="ECO:0000256" key="3">
    <source>
        <dbReference type="ARBA" id="ARBA00074021"/>
    </source>
</evidence>
<dbReference type="Proteomes" id="UP001150538">
    <property type="component" value="Unassembled WGS sequence"/>
</dbReference>
<reference evidence="10" key="1">
    <citation type="submission" date="2022-07" db="EMBL/GenBank/DDBJ databases">
        <title>Phylogenomic reconstructions and comparative analyses of Kickxellomycotina fungi.</title>
        <authorList>
            <person name="Reynolds N.K."/>
            <person name="Stajich J.E."/>
            <person name="Barry K."/>
            <person name="Grigoriev I.V."/>
            <person name="Crous P."/>
            <person name="Smith M.E."/>
        </authorList>
    </citation>
    <scope>NUCLEOTIDE SEQUENCE</scope>
    <source>
        <strain evidence="10">NBRC 100468</strain>
    </source>
</reference>
<evidence type="ECO:0000313" key="10">
    <source>
        <dbReference type="EMBL" id="KAJ1922285.1"/>
    </source>
</evidence>
<keyword evidence="7" id="KW-0732">Signal</keyword>
<dbReference type="Gene3D" id="3.40.390.10">
    <property type="entry name" value="Collagenase (Catalytic Domain)"/>
    <property type="match status" value="1"/>
</dbReference>
<evidence type="ECO:0000259" key="9">
    <source>
        <dbReference type="PROSITE" id="PS50215"/>
    </source>
</evidence>
<dbReference type="PANTHER" id="PTHR11905:SF159">
    <property type="entry name" value="ADAM METALLOPROTEASE"/>
    <property type="match status" value="1"/>
</dbReference>
<comment type="caution">
    <text evidence="4">Lacks conserved residue(s) required for the propagation of feature annotation.</text>
</comment>
<sequence>MMQILRVSVLSAVFATLLFNFQNVEALSSKDSIPSIEQIQMVKNPDIYVFGPTDPRHASEPSSLTKKSLSKRSFHQKKELHQVLPGDTFQMSLSAYNQTFSLILEPNYDLLHPDAKVRLRQKDGTFKIVPLQQNDVHVYRGYVTSPSGGQDVNANRLLSAFHGGDSDISFNPYGSGARITFFKDKETGLVGMDGNFFYQGETYNLKHVDFYDKNKGPDDPHRFSRRSLPDDLKLSKTVIYRRSDTFIIEKQNNYKRLGTRSTEKSTGSGFSNTCASHRLQHGNTTREYIEQFEEKEELYRVEYEPWWKRTPKSLKFTKRADDTSCLGSKKVLYMGVAADCTYIANYGSEDKARTQILSNWNQASSVYERQLGIQLGVVDMQMETMSCPSTLDSSAAWNRDCSDTYSIEDRLNDFSAWRGKRSDDSLGLWHLMTQCASGPEVGLAWTSVLCQTESLQQRNGVVSGTGVSAINLDEWKVVAHEIGHNFGAIHDCTKGTCGSGGGRDCCQCSKQCDCDGKYIMNPTNPVSTDDFSPCSINAICTGAKNGLQCLSDPGSRTVLSKAMCGNGIKEGDEECDCGTSDACKNDPCCDQKTCKFKNGAKCSDYNDLCCSNCQIRSKGTVCRQKNSDCDVEEVCDGQTGDCPADDHVDDGTSCGSGKQCASGQCTNRDAQCKARGGNMGITQHCPLNMMADPCKFQCKDPNSSNACIFMSGSFLDGTECGWHSKCRSGKCKGDNAFYQFANLYRNNLAVAIPVTIIVIIVIVIIISTLLHCFCGCCRSFSLAAFTKHGRRAKVTRAGVTPVPPHGYAVPQNMGGYAPQGNGGFAHLSSIPDIPASGPQQPYQYPPPQYPGANPHYAPPQSGWVDPGPYNGNINGGHPPRGYN</sequence>
<gene>
    <name evidence="10" type="ORF">H4219_000147</name>
</gene>
<keyword evidence="11" id="KW-1185">Reference proteome</keyword>
<keyword evidence="6" id="KW-0472">Membrane</keyword>
<dbReference type="InterPro" id="IPR001762">
    <property type="entry name" value="Disintegrin_dom"/>
</dbReference>
<feature type="signal peptide" evidence="7">
    <location>
        <begin position="1"/>
        <end position="26"/>
    </location>
</feature>
<feature type="binding site" evidence="4">
    <location>
        <position position="490"/>
    </location>
    <ligand>
        <name>Zn(2+)</name>
        <dbReference type="ChEBI" id="CHEBI:29105"/>
        <note>catalytic</note>
    </ligand>
</feature>
<dbReference type="Pfam" id="PF13688">
    <property type="entry name" value="Reprolysin_5"/>
    <property type="match status" value="1"/>
</dbReference>
<dbReference type="SUPFAM" id="SSF55486">
    <property type="entry name" value="Metalloproteases ('zincins'), catalytic domain"/>
    <property type="match status" value="1"/>
</dbReference>
<feature type="binding site" evidence="4">
    <location>
        <position position="480"/>
    </location>
    <ligand>
        <name>Zn(2+)</name>
        <dbReference type="ChEBI" id="CHEBI:29105"/>
        <note>catalytic</note>
    </ligand>
</feature>
<dbReference type="EMBL" id="JANBPU010000001">
    <property type="protein sequence ID" value="KAJ1922285.1"/>
    <property type="molecule type" value="Genomic_DNA"/>
</dbReference>
<dbReference type="PANTHER" id="PTHR11905">
    <property type="entry name" value="ADAM A DISINTEGRIN AND METALLOPROTEASE DOMAIN"/>
    <property type="match status" value="1"/>
</dbReference>
<evidence type="ECO:0000313" key="11">
    <source>
        <dbReference type="Proteomes" id="UP001150538"/>
    </source>
</evidence>
<keyword evidence="6" id="KW-0812">Transmembrane</keyword>
<feature type="active site" evidence="4">
    <location>
        <position position="481"/>
    </location>
</feature>
<evidence type="ECO:0000256" key="6">
    <source>
        <dbReference type="SAM" id="Phobius"/>
    </source>
</evidence>
<name>A0A9W8DXE3_9FUNG</name>
<keyword evidence="6" id="KW-1133">Transmembrane helix</keyword>
<dbReference type="Pfam" id="PF00200">
    <property type="entry name" value="Disintegrin"/>
    <property type="match status" value="1"/>
</dbReference>
<dbReference type="AlphaFoldDB" id="A0A9W8DXE3"/>
<keyword evidence="4" id="KW-0479">Metal-binding</keyword>
<dbReference type="GO" id="GO:0004222">
    <property type="term" value="F:metalloendopeptidase activity"/>
    <property type="evidence" value="ECO:0007669"/>
    <property type="project" value="InterPro"/>
</dbReference>
<feature type="transmembrane region" description="Helical" evidence="6">
    <location>
        <begin position="748"/>
        <end position="770"/>
    </location>
</feature>
<proteinExistence type="predicted"/>
<dbReference type="OrthoDB" id="5951731at2759"/>
<evidence type="ECO:0000256" key="2">
    <source>
        <dbReference type="ARBA" id="ARBA00056552"/>
    </source>
</evidence>
<dbReference type="Gene3D" id="4.10.70.10">
    <property type="entry name" value="Disintegrin domain"/>
    <property type="match status" value="1"/>
</dbReference>